<accession>A0A8J3GF00</accession>
<dbReference type="CDD" id="cd03143">
    <property type="entry name" value="A4_beta-galactosidase_middle_domain"/>
    <property type="match status" value="1"/>
</dbReference>
<gene>
    <name evidence="2" type="ORF">GCM10007047_26220</name>
</gene>
<dbReference type="Gene3D" id="3.40.50.880">
    <property type="match status" value="1"/>
</dbReference>
<dbReference type="GO" id="GO:0005975">
    <property type="term" value="P:carbohydrate metabolic process"/>
    <property type="evidence" value="ECO:0007669"/>
    <property type="project" value="InterPro"/>
</dbReference>
<feature type="domain" description="Beta-galactosidase trimerisation" evidence="1">
    <location>
        <begin position="377"/>
        <end position="443"/>
    </location>
</feature>
<evidence type="ECO:0000313" key="3">
    <source>
        <dbReference type="Proteomes" id="UP000642829"/>
    </source>
</evidence>
<reference evidence="2" key="1">
    <citation type="journal article" date="2014" name="Int. J. Syst. Evol. Microbiol.">
        <title>Complete genome sequence of Corynebacterium casei LMG S-19264T (=DSM 44701T), isolated from a smear-ripened cheese.</title>
        <authorList>
            <consortium name="US DOE Joint Genome Institute (JGI-PGF)"/>
            <person name="Walter F."/>
            <person name="Albersmeier A."/>
            <person name="Kalinowski J."/>
            <person name="Ruckert C."/>
        </authorList>
    </citation>
    <scope>NUCLEOTIDE SEQUENCE</scope>
    <source>
        <strain evidence="2">KCTC 12870</strain>
    </source>
</reference>
<comment type="caution">
    <text evidence="2">The sequence shown here is derived from an EMBL/GenBank/DDBJ whole genome shotgun (WGS) entry which is preliminary data.</text>
</comment>
<dbReference type="SUPFAM" id="SSF51445">
    <property type="entry name" value="(Trans)glycosidases"/>
    <property type="match status" value="1"/>
</dbReference>
<evidence type="ECO:0000313" key="2">
    <source>
        <dbReference type="EMBL" id="GHC07790.1"/>
    </source>
</evidence>
<dbReference type="RefSeq" id="WP_189515951.1">
    <property type="nucleotide sequence ID" value="NZ_BMXG01000018.1"/>
</dbReference>
<keyword evidence="3" id="KW-1185">Reference proteome</keyword>
<organism evidence="2 3">
    <name type="scientific">Cerasicoccus arenae</name>
    <dbReference type="NCBI Taxonomy" id="424488"/>
    <lineage>
        <taxon>Bacteria</taxon>
        <taxon>Pseudomonadati</taxon>
        <taxon>Verrucomicrobiota</taxon>
        <taxon>Opitutia</taxon>
        <taxon>Puniceicoccales</taxon>
        <taxon>Cerasicoccaceae</taxon>
        <taxon>Cerasicoccus</taxon>
    </lineage>
</organism>
<sequence>MFSPLRFRQIHLDFHTSGAIDRIGSRFDKKAYQATLKGAAVDSVSTFATCHHGWSYYDTKVGKRHPGLSFDLLREQFNACKEIDINVPIYLTAGVHNLAADEHPEWREVDSEGRYAGWSKSNLSAGFQTMSFHSPYLDYLCAQVREVMELFPDADGIFLDIINQAEDCSVWGLRHMQAKGLDPLKIEDRRQSRLDGLMKYYQRVTDAVHSIDPNMPIFHNNGHIVPGYREILKFFSHLELESLPTGGWGYDHFPMSAKYVHQLDMDYLGMTGKFHSTWGEFGGYKHPNALRYECCAMLAYGAKCSVGDQLHPIGVLDESTYEIIGEAYRDVAQKEAFVQGARNVADVGLVLSGSINSAENFLNNVRDLASDTGAGRMLLEAHVLFDVLDAEMDFAPYKLLILPDDVKVGPELETKLKSYLDQGGKLFLTADSAVDPERGMLFDVGAEVGDLSEYAPDYILPNTGLRADFVNRPMVMYAKSRRLTVTDGVSLGDVYDPYFNRQWDHFCSHQHAPNQPEASGFSCGVLKGNVAYLAHPVFSIYRRCGQVALRQYFEKALAYLLADDRSLTVSGLPSTGRVSLMNQAENSRYVLHLLHANTINRGGQADLHGGNVSAKGQFFEVIEDLLPLYNLDVELKLDRPVKSVQLEPLGEAVEFEQVDGVLKFRVSTLLCHQMIGMRY</sequence>
<name>A0A8J3GF00_9BACT</name>
<dbReference type="InterPro" id="IPR013738">
    <property type="entry name" value="Beta_galactosidase_Trimer"/>
</dbReference>
<dbReference type="Gene3D" id="3.20.20.80">
    <property type="entry name" value="Glycosidases"/>
    <property type="match status" value="1"/>
</dbReference>
<dbReference type="Pfam" id="PF14871">
    <property type="entry name" value="GHL6"/>
    <property type="match status" value="1"/>
</dbReference>
<dbReference type="InterPro" id="IPR028212">
    <property type="entry name" value="GHL6"/>
</dbReference>
<protein>
    <recommendedName>
        <fullName evidence="1">Beta-galactosidase trimerisation domain-containing protein</fullName>
    </recommendedName>
</protein>
<dbReference type="EMBL" id="BMXG01000018">
    <property type="protein sequence ID" value="GHC07790.1"/>
    <property type="molecule type" value="Genomic_DNA"/>
</dbReference>
<proteinExistence type="predicted"/>
<dbReference type="InterPro" id="IPR017853">
    <property type="entry name" value="GH"/>
</dbReference>
<dbReference type="AlphaFoldDB" id="A0A8J3GF00"/>
<dbReference type="Proteomes" id="UP000642829">
    <property type="component" value="Unassembled WGS sequence"/>
</dbReference>
<dbReference type="GO" id="GO:0004565">
    <property type="term" value="F:beta-galactosidase activity"/>
    <property type="evidence" value="ECO:0007669"/>
    <property type="project" value="InterPro"/>
</dbReference>
<dbReference type="InterPro" id="IPR029062">
    <property type="entry name" value="Class_I_gatase-like"/>
</dbReference>
<dbReference type="Pfam" id="PF08532">
    <property type="entry name" value="Glyco_hydro_42M"/>
    <property type="match status" value="1"/>
</dbReference>
<evidence type="ECO:0000259" key="1">
    <source>
        <dbReference type="Pfam" id="PF08532"/>
    </source>
</evidence>
<reference evidence="2" key="2">
    <citation type="submission" date="2020-09" db="EMBL/GenBank/DDBJ databases">
        <authorList>
            <person name="Sun Q."/>
            <person name="Kim S."/>
        </authorList>
    </citation>
    <scope>NUCLEOTIDE SEQUENCE</scope>
    <source>
        <strain evidence="2">KCTC 12870</strain>
    </source>
</reference>